<proteinExistence type="predicted"/>
<dbReference type="OrthoDB" id="9778766at2"/>
<sequence>MNYINLWTSADHALNYLAFADSIPHRTEGEAVLLELVPKNVKRILDLGTGDGRLLSLLKIERPKVESIAVDFSPTMLEAARKRFAEDTTTEVVAHNLDDPLPTSLSKNGRFDVVVSSFAIHHLIHTRKKTLYTEIFDLLEPGGVFCNLEHVASPTPTVHAYFRKAIGIENQPEDPSNKLLDVETQLNWLRELGYIDVDCYWKWLELGLLVGFKPN</sequence>
<organism evidence="2 3">
    <name type="scientific">Brunnivagina elsteri CCALA 953</name>
    <dbReference type="NCBI Taxonomy" id="987040"/>
    <lineage>
        <taxon>Bacteria</taxon>
        <taxon>Bacillati</taxon>
        <taxon>Cyanobacteriota</taxon>
        <taxon>Cyanophyceae</taxon>
        <taxon>Nostocales</taxon>
        <taxon>Calotrichaceae</taxon>
        <taxon>Brunnivagina</taxon>
    </lineage>
</organism>
<comment type="caution">
    <text evidence="2">The sequence shown here is derived from an EMBL/GenBank/DDBJ whole genome shotgun (WGS) entry which is preliminary data.</text>
</comment>
<dbReference type="GO" id="GO:0032259">
    <property type="term" value="P:methylation"/>
    <property type="evidence" value="ECO:0007669"/>
    <property type="project" value="UniProtKB-KW"/>
</dbReference>
<keyword evidence="2" id="KW-0489">Methyltransferase</keyword>
<dbReference type="GO" id="GO:0008168">
    <property type="term" value="F:methyltransferase activity"/>
    <property type="evidence" value="ECO:0007669"/>
    <property type="project" value="UniProtKB-KW"/>
</dbReference>
<dbReference type="AlphaFoldDB" id="A0A2A2TBI6"/>
<name>A0A2A2TBI6_9CYAN</name>
<gene>
    <name evidence="2" type="ORF">CK510_26810</name>
</gene>
<dbReference type="InterPro" id="IPR013217">
    <property type="entry name" value="Methyltransf_12"/>
</dbReference>
<accession>A0A2A2TBI6</accession>
<dbReference type="Gene3D" id="3.40.50.150">
    <property type="entry name" value="Vaccinia Virus protein VP39"/>
    <property type="match status" value="1"/>
</dbReference>
<dbReference type="SUPFAM" id="SSF53335">
    <property type="entry name" value="S-adenosyl-L-methionine-dependent methyltransferases"/>
    <property type="match status" value="1"/>
</dbReference>
<dbReference type="PANTHER" id="PTHR43861">
    <property type="entry name" value="TRANS-ACONITATE 2-METHYLTRANSFERASE-RELATED"/>
    <property type="match status" value="1"/>
</dbReference>
<dbReference type="EMBL" id="NTFS01000481">
    <property type="protein sequence ID" value="PAX51072.1"/>
    <property type="molecule type" value="Genomic_DNA"/>
</dbReference>
<evidence type="ECO:0000313" key="2">
    <source>
        <dbReference type="EMBL" id="PAX51072.1"/>
    </source>
</evidence>
<dbReference type="CDD" id="cd02440">
    <property type="entry name" value="AdoMet_MTases"/>
    <property type="match status" value="1"/>
</dbReference>
<dbReference type="PANTHER" id="PTHR43861:SF1">
    <property type="entry name" value="TRANS-ACONITATE 2-METHYLTRANSFERASE"/>
    <property type="match status" value="1"/>
</dbReference>
<dbReference type="RefSeq" id="WP_095724563.1">
    <property type="nucleotide sequence ID" value="NZ_NTFS01000481.1"/>
</dbReference>
<dbReference type="InterPro" id="IPR029063">
    <property type="entry name" value="SAM-dependent_MTases_sf"/>
</dbReference>
<dbReference type="Proteomes" id="UP000218238">
    <property type="component" value="Unassembled WGS sequence"/>
</dbReference>
<dbReference type="Pfam" id="PF08242">
    <property type="entry name" value="Methyltransf_12"/>
    <property type="match status" value="1"/>
</dbReference>
<evidence type="ECO:0000313" key="3">
    <source>
        <dbReference type="Proteomes" id="UP000218238"/>
    </source>
</evidence>
<feature type="domain" description="Methyltransferase type 12" evidence="1">
    <location>
        <begin position="45"/>
        <end position="145"/>
    </location>
</feature>
<reference evidence="2 3" key="1">
    <citation type="submission" date="2017-08" db="EMBL/GenBank/DDBJ databases">
        <title>Draft genome sequence of filamentous cyanobacterium Calothrix elsteri CCALA 953.</title>
        <authorList>
            <person name="Gagunashvili A.N."/>
            <person name="Elster J."/>
            <person name="Andresson O.S."/>
        </authorList>
    </citation>
    <scope>NUCLEOTIDE SEQUENCE [LARGE SCALE GENOMIC DNA]</scope>
    <source>
        <strain evidence="2 3">CCALA 953</strain>
    </source>
</reference>
<keyword evidence="2" id="KW-0808">Transferase</keyword>
<evidence type="ECO:0000259" key="1">
    <source>
        <dbReference type="Pfam" id="PF08242"/>
    </source>
</evidence>
<protein>
    <submittedName>
        <fullName evidence="2">Methyltransferase</fullName>
    </submittedName>
</protein>
<keyword evidence="3" id="KW-1185">Reference proteome</keyword>